<dbReference type="InterPro" id="IPR020084">
    <property type="entry name" value="NUDIX_hydrolase_CS"/>
</dbReference>
<dbReference type="GO" id="GO:0019693">
    <property type="term" value="P:ribose phosphate metabolic process"/>
    <property type="evidence" value="ECO:0007669"/>
    <property type="project" value="EnsemblFungi"/>
</dbReference>
<dbReference type="CDD" id="cd18888">
    <property type="entry name" value="NUDIX_ADPRase_Nudt5"/>
    <property type="match status" value="1"/>
</dbReference>
<sequence>MDFSKARVTKVEALSSSDAKWVKIQKIQYQDVEDKPRDWEFASRTTRVPGSTCDGVAILAVLNDESPEGPRILLQKQFRPPVGKVCIEIPAGLLDADESIQTCAERELLEETGYIGTALHHSPLMFNDPGFCNTNVILVHVAVDLEDPRNQTPKTQLEDGEFIETFTLPLKTLDKELARLVDEGYALDVRLECVATGIALACQYL</sequence>
<accession>A0A1E3PH42</accession>
<reference evidence="3 4" key="1">
    <citation type="journal article" date="2016" name="Proc. Natl. Acad. Sci. U.S.A.">
        <title>Comparative genomics of biotechnologically important yeasts.</title>
        <authorList>
            <person name="Riley R."/>
            <person name="Haridas S."/>
            <person name="Wolfe K.H."/>
            <person name="Lopes M.R."/>
            <person name="Hittinger C.T."/>
            <person name="Goeker M."/>
            <person name="Salamov A.A."/>
            <person name="Wisecaver J.H."/>
            <person name="Long T.M."/>
            <person name="Calvey C.H."/>
            <person name="Aerts A.L."/>
            <person name="Barry K.W."/>
            <person name="Choi C."/>
            <person name="Clum A."/>
            <person name="Coughlan A.Y."/>
            <person name="Deshpande S."/>
            <person name="Douglass A.P."/>
            <person name="Hanson S.J."/>
            <person name="Klenk H.-P."/>
            <person name="LaButti K.M."/>
            <person name="Lapidus A."/>
            <person name="Lindquist E.A."/>
            <person name="Lipzen A.M."/>
            <person name="Meier-Kolthoff J.P."/>
            <person name="Ohm R.A."/>
            <person name="Otillar R.P."/>
            <person name="Pangilinan J.L."/>
            <person name="Peng Y."/>
            <person name="Rokas A."/>
            <person name="Rosa C.A."/>
            <person name="Scheuner C."/>
            <person name="Sibirny A.A."/>
            <person name="Slot J.C."/>
            <person name="Stielow J.B."/>
            <person name="Sun H."/>
            <person name="Kurtzman C.P."/>
            <person name="Blackwell M."/>
            <person name="Grigoriev I.V."/>
            <person name="Jeffries T.W."/>
        </authorList>
    </citation>
    <scope>NUCLEOTIDE SEQUENCE [LARGE SCALE GENOMIC DNA]</scope>
    <source>
        <strain evidence="3 4">DSM 6958</strain>
    </source>
</reference>
<dbReference type="GO" id="GO:0047631">
    <property type="term" value="F:ADP-ribose diphosphatase activity"/>
    <property type="evidence" value="ECO:0007669"/>
    <property type="project" value="EnsemblFungi"/>
</dbReference>
<dbReference type="FunFam" id="3.90.79.10:FF:000016">
    <property type="entry name" value="ADP-sugar pyrophosphatase isoform X1"/>
    <property type="match status" value="1"/>
</dbReference>
<dbReference type="AlphaFoldDB" id="A0A1E3PH42"/>
<gene>
    <name evidence="3" type="ORF">NADFUDRAFT_47505</name>
</gene>
<dbReference type="InterPro" id="IPR000086">
    <property type="entry name" value="NUDIX_hydrolase_dom"/>
</dbReference>
<dbReference type="InterPro" id="IPR015797">
    <property type="entry name" value="NUDIX_hydrolase-like_dom_sf"/>
</dbReference>
<dbReference type="PANTHER" id="PTHR11839:SF1">
    <property type="entry name" value="ADP-SUGAR PYROPHOSPHATASE"/>
    <property type="match status" value="1"/>
</dbReference>
<dbReference type="Gene3D" id="3.90.79.10">
    <property type="entry name" value="Nucleoside Triphosphate Pyrophosphohydrolase"/>
    <property type="match status" value="1"/>
</dbReference>
<dbReference type="GO" id="GO:0005739">
    <property type="term" value="C:mitochondrion"/>
    <property type="evidence" value="ECO:0007669"/>
    <property type="project" value="EnsemblFungi"/>
</dbReference>
<evidence type="ECO:0000259" key="2">
    <source>
        <dbReference type="PROSITE" id="PS51462"/>
    </source>
</evidence>
<proteinExistence type="predicted"/>
<dbReference type="OrthoDB" id="10249920at2759"/>
<dbReference type="GO" id="GO:0005829">
    <property type="term" value="C:cytosol"/>
    <property type="evidence" value="ECO:0007669"/>
    <property type="project" value="TreeGrafter"/>
</dbReference>
<dbReference type="GO" id="GO:0006753">
    <property type="term" value="P:nucleoside phosphate metabolic process"/>
    <property type="evidence" value="ECO:0007669"/>
    <property type="project" value="TreeGrafter"/>
</dbReference>
<evidence type="ECO:0000313" key="3">
    <source>
        <dbReference type="EMBL" id="ODQ64252.1"/>
    </source>
</evidence>
<dbReference type="Proteomes" id="UP000095009">
    <property type="component" value="Unassembled WGS sequence"/>
</dbReference>
<dbReference type="PROSITE" id="PS51462">
    <property type="entry name" value="NUDIX"/>
    <property type="match status" value="1"/>
</dbReference>
<protein>
    <recommendedName>
        <fullName evidence="2">Nudix hydrolase domain-containing protein</fullName>
    </recommendedName>
</protein>
<evidence type="ECO:0000313" key="4">
    <source>
        <dbReference type="Proteomes" id="UP000095009"/>
    </source>
</evidence>
<dbReference type="EMBL" id="KV454412">
    <property type="protein sequence ID" value="ODQ64252.1"/>
    <property type="molecule type" value="Genomic_DNA"/>
</dbReference>
<name>A0A1E3PH42_9ASCO</name>
<feature type="domain" description="Nudix hydrolase" evidence="2">
    <location>
        <begin position="53"/>
        <end position="191"/>
    </location>
</feature>
<dbReference type="GO" id="GO:0005634">
    <property type="term" value="C:nucleus"/>
    <property type="evidence" value="ECO:0007669"/>
    <property type="project" value="TreeGrafter"/>
</dbReference>
<dbReference type="PANTHER" id="PTHR11839">
    <property type="entry name" value="UDP/ADP-SUGAR PYROPHOSPHATASE"/>
    <property type="match status" value="1"/>
</dbReference>
<dbReference type="PROSITE" id="PS00893">
    <property type="entry name" value="NUDIX_BOX"/>
    <property type="match status" value="1"/>
</dbReference>
<keyword evidence="1" id="KW-0378">Hydrolase</keyword>
<evidence type="ECO:0000256" key="1">
    <source>
        <dbReference type="ARBA" id="ARBA00022801"/>
    </source>
</evidence>
<dbReference type="Pfam" id="PF00293">
    <property type="entry name" value="NUDIX"/>
    <property type="match status" value="1"/>
</dbReference>
<organism evidence="3 4">
    <name type="scientific">Nadsonia fulvescens var. elongata DSM 6958</name>
    <dbReference type="NCBI Taxonomy" id="857566"/>
    <lineage>
        <taxon>Eukaryota</taxon>
        <taxon>Fungi</taxon>
        <taxon>Dikarya</taxon>
        <taxon>Ascomycota</taxon>
        <taxon>Saccharomycotina</taxon>
        <taxon>Dipodascomycetes</taxon>
        <taxon>Dipodascales</taxon>
        <taxon>Dipodascales incertae sedis</taxon>
        <taxon>Nadsonia</taxon>
    </lineage>
</organism>
<dbReference type="STRING" id="857566.A0A1E3PH42"/>
<keyword evidence="4" id="KW-1185">Reference proteome</keyword>
<dbReference type="SUPFAM" id="SSF55811">
    <property type="entry name" value="Nudix"/>
    <property type="match status" value="1"/>
</dbReference>